<dbReference type="InterPro" id="IPR027417">
    <property type="entry name" value="P-loop_NTPase"/>
</dbReference>
<dbReference type="InterPro" id="IPR011527">
    <property type="entry name" value="ABC1_TM_dom"/>
</dbReference>
<sequence length="1533" mass="169179">MSLLPTHRGESPAPTLHADPSATQMPSSSAIGGSTRSASTQVGDDDIVVNEKKVPIGDDIDRNQDISDKEALGHDYEDKGIVEIDDGGERRKVRVVVENRSGKELIKEMSGGPYTEPRWRHSLPFVRPKYPPPPPPLSLDDPPVTPEVTASFFSMLFFNWVSPMLALGSARSLQPTDLWKMDDNRSAAVVSVKLAANIEKRLAQARAKRERLASKSKSNDEKLSSQKTPAGNGLAIAWALSDTFGWYFWMGSVLKIIGDASSATSPLVIRALINWSTQYEAAMRTGTDYPSMGRGVGLAIALLCMLLISSMMNHHFFVRSMGTGVMARTAIISSIYNRSLRMTQKSRGEIPNGKIVNHISTDTSRIDFGLGFAPMAWTAPVMFIIIVIILLVEIGYSALPGIGFLIIALPAQTVVMKRLFALRKKSMLWTDKRAKLLQEILGGMRIVKFMAWETPFLKRLQAIRALEVGFVRRLMIIRSAMMAFAMSLPVLAAILSFVTYSLTSHGLNASTLFTTITLFQLMRMPLMFWPMSLSAIADMLNAFARLEVVYEAEVLTEGRLIDPKMEDAVRIENASFTWDAAPIVEDEAMKKLKGKHHQAITGGAGPIVVKDKKKKRRFAWSKKQKKVTLADQAHLEISGGAPYAAEAGRSGPTGGGQTSAVPGLEEPQAEGEGRIFKLKNIDLSIPRGSLTAIVGPIGSGKSSLLQGLMGEMRRYEGKVIFSGSTALCTQTPWIQNATIRENILFGQPWNEERYWAAVRDSCLESDLELLTNGDSEEIGERGINLSGGQKQRVGIARALYFDADVIALDDPLSALDAGVGKALFFNAILGALSGKTRILVTHALHFLPYVDNIILMDDGQIVEQGTYNELKTNGKAFARLVEEFGAEEEHDQEDEREQQAIEFADPAHKIDRSRMIAKITGKGLMQEEERNTGAMKEGTYLNYFKAGRGLITIPLLFIAVALAQTFTVLTSFWLAWWQEERWDKPLGWYLGLYAFLGLGSAIALFFQGGMNAALTYFASVALHQNAIKRVMFAPQSFFDTTPLGRIMSRFAKDIDTLDNTLPDALRMALQTLSAILGAVILLAIIEPYFLIAMGVVAFLYAHNAAFYRRSSREFKRIDAILRSSLYAHFSESLSGIGTIRAYGESERFCQDNIKRMDIENRAYYLTIINQRWLGIRLDFLGSLLTFSVAIIVVCSHRVSAASGGLGLSTMITVQQSFSWLVRQLAEVENDMVGAERIMYYANELEQEAPHQIEQTKPPANWPSEGRIEFDDVRMRYRPELPDVLKGLSLSVGKAEKVGVVGRTGAGKSSIMASLFRMSELSGGAIKIDGVDVSKIGLNDLRSGISIIPQDPLLFSGTLRSNIDPFNTKTDAELYDALKRAHLIPKDDIPRLSGELPSGAQTPGQRRFTLDTVVEEEGGNLSVGERSLVSLARALVRDTKVLVLDEATASVDVETDSKIQQTIREEFGDKTLLCIAHRLRTIISYDKILVMSDGRMEEFDTPLNLYDAGGFFTTMCQKSSLTRNDLEAAASLRF</sequence>
<accession>A0A1Y2BLT9</accession>
<comment type="caution">
    <text evidence="14">The sequence shown here is derived from an EMBL/GenBank/DDBJ whole genome shotgun (WGS) entry which is preliminary data.</text>
</comment>
<dbReference type="InterPro" id="IPR017871">
    <property type="entry name" value="ABC_transporter-like_CS"/>
</dbReference>
<evidence type="ECO:0000256" key="10">
    <source>
        <dbReference type="SAM" id="MobiDB-lite"/>
    </source>
</evidence>
<dbReference type="CDD" id="cd18597">
    <property type="entry name" value="ABC_6TM_YOR1_D1_like"/>
    <property type="match status" value="1"/>
</dbReference>
<keyword evidence="4 11" id="KW-0812">Transmembrane</keyword>
<feature type="region of interest" description="Disordered" evidence="10">
    <location>
        <begin position="1"/>
        <end position="65"/>
    </location>
</feature>
<dbReference type="CDD" id="cd03250">
    <property type="entry name" value="ABCC_MRP_domain1"/>
    <property type="match status" value="1"/>
</dbReference>
<dbReference type="Gene3D" id="3.40.50.300">
    <property type="entry name" value="P-loop containing nucleotide triphosphate hydrolases"/>
    <property type="match status" value="2"/>
</dbReference>
<feature type="transmembrane region" description="Helical" evidence="11">
    <location>
        <begin position="950"/>
        <end position="974"/>
    </location>
</feature>
<dbReference type="InterPro" id="IPR050173">
    <property type="entry name" value="ABC_transporter_C-like"/>
</dbReference>
<dbReference type="Proteomes" id="UP000193986">
    <property type="component" value="Unassembled WGS sequence"/>
</dbReference>
<dbReference type="SUPFAM" id="SSF52540">
    <property type="entry name" value="P-loop containing nucleoside triphosphate hydrolases"/>
    <property type="match status" value="2"/>
</dbReference>
<feature type="transmembrane region" description="Helical" evidence="11">
    <location>
        <begin position="986"/>
        <end position="1006"/>
    </location>
</feature>
<keyword evidence="5" id="KW-0547">Nucleotide-binding</keyword>
<organism evidence="14 15">
    <name type="scientific">Naematelia encephala</name>
    <dbReference type="NCBI Taxonomy" id="71784"/>
    <lineage>
        <taxon>Eukaryota</taxon>
        <taxon>Fungi</taxon>
        <taxon>Dikarya</taxon>
        <taxon>Basidiomycota</taxon>
        <taxon>Agaricomycotina</taxon>
        <taxon>Tremellomycetes</taxon>
        <taxon>Tremellales</taxon>
        <taxon>Naemateliaceae</taxon>
        <taxon>Naematelia</taxon>
    </lineage>
</organism>
<keyword evidence="14" id="KW-0378">Hydrolase</keyword>
<feature type="transmembrane region" description="Helical" evidence="11">
    <location>
        <begin position="1173"/>
        <end position="1193"/>
    </location>
</feature>
<evidence type="ECO:0000259" key="12">
    <source>
        <dbReference type="PROSITE" id="PS50893"/>
    </source>
</evidence>
<feature type="compositionally biased region" description="Polar residues" evidence="10">
    <location>
        <begin position="21"/>
        <end position="42"/>
    </location>
</feature>
<evidence type="ECO:0000313" key="14">
    <source>
        <dbReference type="EMBL" id="ORY35691.1"/>
    </source>
</evidence>
<reference evidence="14 15" key="1">
    <citation type="submission" date="2016-07" db="EMBL/GenBank/DDBJ databases">
        <title>Pervasive Adenine N6-methylation of Active Genes in Fungi.</title>
        <authorList>
            <consortium name="DOE Joint Genome Institute"/>
            <person name="Mondo S.J."/>
            <person name="Dannebaum R.O."/>
            <person name="Kuo R.C."/>
            <person name="Labutti K."/>
            <person name="Haridas S."/>
            <person name="Kuo A."/>
            <person name="Salamov A."/>
            <person name="Ahrendt S.R."/>
            <person name="Lipzen A."/>
            <person name="Sullivan W."/>
            <person name="Andreopoulos W.B."/>
            <person name="Clum A."/>
            <person name="Lindquist E."/>
            <person name="Daum C."/>
            <person name="Ramamoorthy G.K."/>
            <person name="Gryganskyi A."/>
            <person name="Culley D."/>
            <person name="Magnuson J.K."/>
            <person name="James T.Y."/>
            <person name="O'Malley M.A."/>
            <person name="Stajich J.E."/>
            <person name="Spatafora J.W."/>
            <person name="Visel A."/>
            <person name="Grigoriev I.V."/>
        </authorList>
    </citation>
    <scope>NUCLEOTIDE SEQUENCE [LARGE SCALE GENOMIC DNA]</scope>
    <source>
        <strain evidence="14 15">68-887.2</strain>
    </source>
</reference>
<protein>
    <submittedName>
        <fullName evidence="14">p-loop containing nucleoside triphosphate hydrolase protein</fullName>
    </submittedName>
</protein>
<dbReference type="FunFam" id="3.40.50.300:FF:000565">
    <property type="entry name" value="ABC bile acid transporter"/>
    <property type="match status" value="1"/>
</dbReference>
<dbReference type="SMART" id="SM00382">
    <property type="entry name" value="AAA"/>
    <property type="match status" value="2"/>
</dbReference>
<feature type="transmembrane region" description="Helical" evidence="11">
    <location>
        <begin position="292"/>
        <end position="310"/>
    </location>
</feature>
<evidence type="ECO:0000256" key="2">
    <source>
        <dbReference type="ARBA" id="ARBA00009726"/>
    </source>
</evidence>
<dbReference type="PROSITE" id="PS50929">
    <property type="entry name" value="ABC_TM1F"/>
    <property type="match status" value="2"/>
</dbReference>
<feature type="transmembrane region" description="Helical" evidence="11">
    <location>
        <begin position="368"/>
        <end position="392"/>
    </location>
</feature>
<dbReference type="GO" id="GO:0016887">
    <property type="term" value="F:ATP hydrolysis activity"/>
    <property type="evidence" value="ECO:0007669"/>
    <property type="project" value="InterPro"/>
</dbReference>
<feature type="region of interest" description="Disordered" evidence="10">
    <location>
        <begin position="209"/>
        <end position="228"/>
    </location>
</feature>
<dbReference type="FunFam" id="1.20.1560.10:FF:000061">
    <property type="entry name" value="ATP-binding cassette transporter YOR1"/>
    <property type="match status" value="1"/>
</dbReference>
<feature type="region of interest" description="Disordered" evidence="10">
    <location>
        <begin position="643"/>
        <end position="669"/>
    </location>
</feature>
<feature type="domain" description="ABC transmembrane type-1" evidence="13">
    <location>
        <begin position="955"/>
        <end position="1229"/>
    </location>
</feature>
<evidence type="ECO:0000256" key="7">
    <source>
        <dbReference type="ARBA" id="ARBA00022989"/>
    </source>
</evidence>
<feature type="transmembrane region" description="Helical" evidence="11">
    <location>
        <begin position="1088"/>
        <end position="1107"/>
    </location>
</feature>
<keyword evidence="9 11" id="KW-0472">Membrane</keyword>
<evidence type="ECO:0000256" key="8">
    <source>
        <dbReference type="ARBA" id="ARBA00023026"/>
    </source>
</evidence>
<dbReference type="OrthoDB" id="6500128at2759"/>
<evidence type="ECO:0000256" key="5">
    <source>
        <dbReference type="ARBA" id="ARBA00022741"/>
    </source>
</evidence>
<dbReference type="PROSITE" id="PS50893">
    <property type="entry name" value="ABC_TRANSPORTER_2"/>
    <property type="match status" value="2"/>
</dbReference>
<dbReference type="InParanoid" id="A0A1Y2BLT9"/>
<comment type="similarity">
    <text evidence="2">Belongs to the ABC transporter superfamily. ABCC family. Conjugate transporter (TC 3.A.1.208) subfamily.</text>
</comment>
<dbReference type="GO" id="GO:0016020">
    <property type="term" value="C:membrane"/>
    <property type="evidence" value="ECO:0007669"/>
    <property type="project" value="UniProtKB-SubCell"/>
</dbReference>
<dbReference type="PROSITE" id="PS00211">
    <property type="entry name" value="ABC_TRANSPORTER_1"/>
    <property type="match status" value="2"/>
</dbReference>
<feature type="compositionally biased region" description="Basic and acidic residues" evidence="10">
    <location>
        <begin position="49"/>
        <end position="65"/>
    </location>
</feature>
<feature type="transmembrane region" description="Helical" evidence="11">
    <location>
        <begin position="482"/>
        <end position="503"/>
    </location>
</feature>
<dbReference type="GO" id="GO:0140359">
    <property type="term" value="F:ABC-type transporter activity"/>
    <property type="evidence" value="ECO:0007669"/>
    <property type="project" value="InterPro"/>
</dbReference>
<evidence type="ECO:0000256" key="6">
    <source>
        <dbReference type="ARBA" id="ARBA00022840"/>
    </source>
</evidence>
<evidence type="ECO:0000256" key="1">
    <source>
        <dbReference type="ARBA" id="ARBA00004141"/>
    </source>
</evidence>
<dbReference type="Pfam" id="PF00664">
    <property type="entry name" value="ABC_membrane"/>
    <property type="match status" value="2"/>
</dbReference>
<dbReference type="CDD" id="cd18606">
    <property type="entry name" value="ABC_6TM_YOR1_D2_like"/>
    <property type="match status" value="1"/>
</dbReference>
<evidence type="ECO:0000256" key="3">
    <source>
        <dbReference type="ARBA" id="ARBA00022448"/>
    </source>
</evidence>
<keyword evidence="7 11" id="KW-1133">Transmembrane helix</keyword>
<dbReference type="InterPro" id="IPR003593">
    <property type="entry name" value="AAA+_ATPase"/>
</dbReference>
<evidence type="ECO:0000256" key="9">
    <source>
        <dbReference type="ARBA" id="ARBA00023136"/>
    </source>
</evidence>
<dbReference type="Pfam" id="PF00005">
    <property type="entry name" value="ABC_tran"/>
    <property type="match status" value="2"/>
</dbReference>
<feature type="transmembrane region" description="Helical" evidence="11">
    <location>
        <begin position="398"/>
        <end position="420"/>
    </location>
</feature>
<dbReference type="EMBL" id="MCFC01000001">
    <property type="protein sequence ID" value="ORY35691.1"/>
    <property type="molecule type" value="Genomic_DNA"/>
</dbReference>
<feature type="domain" description="ABC transmembrane type-1" evidence="13">
    <location>
        <begin position="249"/>
        <end position="538"/>
    </location>
</feature>
<feature type="domain" description="ABC transporter" evidence="12">
    <location>
        <begin position="661"/>
        <end position="883"/>
    </location>
</feature>
<dbReference type="PANTHER" id="PTHR24223:SF456">
    <property type="entry name" value="MULTIDRUG RESISTANCE-ASSOCIATED PROTEIN LETHAL(2)03659"/>
    <property type="match status" value="1"/>
</dbReference>
<name>A0A1Y2BLT9_9TREE</name>
<keyword evidence="6" id="KW-0067">ATP-binding</keyword>
<feature type="domain" description="ABC transporter" evidence="12">
    <location>
        <begin position="1267"/>
        <end position="1517"/>
    </location>
</feature>
<dbReference type="CDD" id="cd03244">
    <property type="entry name" value="ABCC_MRP_domain2"/>
    <property type="match status" value="1"/>
</dbReference>
<evidence type="ECO:0000256" key="4">
    <source>
        <dbReference type="ARBA" id="ARBA00022692"/>
    </source>
</evidence>
<dbReference type="GO" id="GO:0005524">
    <property type="term" value="F:ATP binding"/>
    <property type="evidence" value="ECO:0007669"/>
    <property type="project" value="UniProtKB-KW"/>
</dbReference>
<dbReference type="FunFam" id="1.20.1560.10:FF:000010">
    <property type="entry name" value="Multidrug resistance-associated ABC transporter"/>
    <property type="match status" value="1"/>
</dbReference>
<dbReference type="PANTHER" id="PTHR24223">
    <property type="entry name" value="ATP-BINDING CASSETTE SUB-FAMILY C"/>
    <property type="match status" value="1"/>
</dbReference>
<dbReference type="SUPFAM" id="SSF90123">
    <property type="entry name" value="ABC transporter transmembrane region"/>
    <property type="match status" value="2"/>
</dbReference>
<proteinExistence type="inferred from homology"/>
<gene>
    <name evidence="14" type="ORF">BCR39DRAFT_475778</name>
</gene>
<feature type="compositionally biased region" description="Basic and acidic residues" evidence="10">
    <location>
        <begin position="210"/>
        <end position="224"/>
    </location>
</feature>
<keyword evidence="3" id="KW-0813">Transport</keyword>
<keyword evidence="8" id="KW-0843">Virulence</keyword>
<dbReference type="STRING" id="71784.A0A1Y2BLT9"/>
<dbReference type="InterPro" id="IPR036640">
    <property type="entry name" value="ABC1_TM_sf"/>
</dbReference>
<dbReference type="FunFam" id="3.40.50.300:FF:000997">
    <property type="entry name" value="Multidrug resistance-associated protein 1"/>
    <property type="match status" value="1"/>
</dbReference>
<keyword evidence="15" id="KW-1185">Reference proteome</keyword>
<evidence type="ECO:0000313" key="15">
    <source>
        <dbReference type="Proteomes" id="UP000193986"/>
    </source>
</evidence>
<evidence type="ECO:0000256" key="11">
    <source>
        <dbReference type="SAM" id="Phobius"/>
    </source>
</evidence>
<dbReference type="Gene3D" id="1.20.1560.10">
    <property type="entry name" value="ABC transporter type 1, transmembrane domain"/>
    <property type="match status" value="2"/>
</dbReference>
<dbReference type="InterPro" id="IPR003439">
    <property type="entry name" value="ABC_transporter-like_ATP-bd"/>
</dbReference>
<comment type="subcellular location">
    <subcellularLocation>
        <location evidence="1">Membrane</location>
        <topology evidence="1">Multi-pass membrane protein</topology>
    </subcellularLocation>
</comment>
<evidence type="ECO:0000259" key="13">
    <source>
        <dbReference type="PROSITE" id="PS50929"/>
    </source>
</evidence>